<dbReference type="EMBL" id="ACPB03008958">
    <property type="status" value="NOT_ANNOTATED_CDS"/>
    <property type="molecule type" value="Genomic_DNA"/>
</dbReference>
<sequence>MAAIKDFSTTSGVVTLAAVLLPAYTILQVGYSCSGKLRFFMLLMKR</sequence>
<name>T1I0K5_RHOPR</name>
<dbReference type="Proteomes" id="UP000015103">
    <property type="component" value="Unassembled WGS sequence"/>
</dbReference>
<reference evidence="1" key="1">
    <citation type="submission" date="2015-05" db="UniProtKB">
        <authorList>
            <consortium name="EnsemblMetazoa"/>
        </authorList>
    </citation>
    <scope>IDENTIFICATION</scope>
</reference>
<proteinExistence type="predicted"/>
<dbReference type="PROSITE" id="PS51257">
    <property type="entry name" value="PROKAR_LIPOPROTEIN"/>
    <property type="match status" value="1"/>
</dbReference>
<dbReference type="AlphaFoldDB" id="T1I0K5"/>
<dbReference type="VEuPathDB" id="VectorBase:RPRC009825"/>
<evidence type="ECO:0000313" key="1">
    <source>
        <dbReference type="EnsemblMetazoa" id="RPRC009825-PA"/>
    </source>
</evidence>
<keyword evidence="2" id="KW-1185">Reference proteome</keyword>
<dbReference type="HOGENOM" id="CLU_3191901_0_0_1"/>
<accession>T1I0K5</accession>
<organism evidence="1 2">
    <name type="scientific">Rhodnius prolixus</name>
    <name type="common">Triatomid bug</name>
    <dbReference type="NCBI Taxonomy" id="13249"/>
    <lineage>
        <taxon>Eukaryota</taxon>
        <taxon>Metazoa</taxon>
        <taxon>Ecdysozoa</taxon>
        <taxon>Arthropoda</taxon>
        <taxon>Hexapoda</taxon>
        <taxon>Insecta</taxon>
        <taxon>Pterygota</taxon>
        <taxon>Neoptera</taxon>
        <taxon>Paraneoptera</taxon>
        <taxon>Hemiptera</taxon>
        <taxon>Heteroptera</taxon>
        <taxon>Panheteroptera</taxon>
        <taxon>Cimicomorpha</taxon>
        <taxon>Reduviidae</taxon>
        <taxon>Triatominae</taxon>
        <taxon>Rhodnius</taxon>
    </lineage>
</organism>
<dbReference type="InParanoid" id="T1I0K5"/>
<protein>
    <submittedName>
        <fullName evidence="1">Uncharacterized protein</fullName>
    </submittedName>
</protein>
<evidence type="ECO:0000313" key="2">
    <source>
        <dbReference type="Proteomes" id="UP000015103"/>
    </source>
</evidence>
<dbReference type="EnsemblMetazoa" id="RPRC009825-RA">
    <property type="protein sequence ID" value="RPRC009825-PA"/>
    <property type="gene ID" value="RPRC009825"/>
</dbReference>